<dbReference type="GO" id="GO:0051536">
    <property type="term" value="F:iron-sulfur cluster binding"/>
    <property type="evidence" value="ECO:0007669"/>
    <property type="project" value="InterPro"/>
</dbReference>
<dbReference type="RefSeq" id="WP_088255506.1">
    <property type="nucleotide sequence ID" value="NZ_NIDE01000005.1"/>
</dbReference>
<sequence>MLSLTDRVSAALKEHVAPALELDGAGIEVIDVTDGIARVRLTGTCSGCPATIVTIITGLESELRKYVPEIEFLEAVA</sequence>
<dbReference type="Gene3D" id="3.30.300.130">
    <property type="entry name" value="Fe-S cluster assembly (FSCA)"/>
    <property type="match status" value="1"/>
</dbReference>
<evidence type="ECO:0000313" key="2">
    <source>
        <dbReference type="EMBL" id="OWK42332.1"/>
    </source>
</evidence>
<organism evidence="2 3">
    <name type="scientific">Fimbriiglobus ruber</name>
    <dbReference type="NCBI Taxonomy" id="1908690"/>
    <lineage>
        <taxon>Bacteria</taxon>
        <taxon>Pseudomonadati</taxon>
        <taxon>Planctomycetota</taxon>
        <taxon>Planctomycetia</taxon>
        <taxon>Gemmatales</taxon>
        <taxon>Gemmataceae</taxon>
        <taxon>Fimbriiglobus</taxon>
    </lineage>
</organism>
<dbReference type="GO" id="GO:0016226">
    <property type="term" value="P:iron-sulfur cluster assembly"/>
    <property type="evidence" value="ECO:0007669"/>
    <property type="project" value="InterPro"/>
</dbReference>
<dbReference type="SUPFAM" id="SSF117916">
    <property type="entry name" value="Fe-S cluster assembly (FSCA) domain-like"/>
    <property type="match status" value="1"/>
</dbReference>
<dbReference type="GO" id="GO:0005506">
    <property type="term" value="F:iron ion binding"/>
    <property type="evidence" value="ECO:0007669"/>
    <property type="project" value="InterPro"/>
</dbReference>
<feature type="domain" description="NIF system FeS cluster assembly NifU C-terminal" evidence="1">
    <location>
        <begin position="8"/>
        <end position="71"/>
    </location>
</feature>
<name>A0A225DLT0_9BACT</name>
<dbReference type="EMBL" id="NIDE01000005">
    <property type="protein sequence ID" value="OWK42332.1"/>
    <property type="molecule type" value="Genomic_DNA"/>
</dbReference>
<dbReference type="InterPro" id="IPR001075">
    <property type="entry name" value="NIF_FeS_clus_asmbl_NifU_C"/>
</dbReference>
<dbReference type="OrthoDB" id="9796965at2"/>
<evidence type="ECO:0000259" key="1">
    <source>
        <dbReference type="Pfam" id="PF01106"/>
    </source>
</evidence>
<dbReference type="AlphaFoldDB" id="A0A225DLT0"/>
<accession>A0A225DLT0</accession>
<keyword evidence="3" id="KW-1185">Reference proteome</keyword>
<dbReference type="InterPro" id="IPR034904">
    <property type="entry name" value="FSCA_dom_sf"/>
</dbReference>
<evidence type="ECO:0000313" key="3">
    <source>
        <dbReference type="Proteomes" id="UP000214646"/>
    </source>
</evidence>
<dbReference type="PANTHER" id="PTHR11178">
    <property type="entry name" value="IRON-SULFUR CLUSTER SCAFFOLD PROTEIN NFU-RELATED"/>
    <property type="match status" value="1"/>
</dbReference>
<comment type="caution">
    <text evidence="2">The sequence shown here is derived from an EMBL/GenBank/DDBJ whole genome shotgun (WGS) entry which is preliminary data.</text>
</comment>
<gene>
    <name evidence="2" type="ORF">FRUB_04410</name>
</gene>
<proteinExistence type="predicted"/>
<reference evidence="3" key="1">
    <citation type="submission" date="2017-06" db="EMBL/GenBank/DDBJ databases">
        <title>Genome analysis of Fimbriiglobus ruber SP5, the first member of the order Planctomycetales with confirmed chitinolytic capability.</title>
        <authorList>
            <person name="Ravin N.V."/>
            <person name="Rakitin A.L."/>
            <person name="Ivanova A.A."/>
            <person name="Beletsky A.V."/>
            <person name="Kulichevskaya I.S."/>
            <person name="Mardanov A.V."/>
            <person name="Dedysh S.N."/>
        </authorList>
    </citation>
    <scope>NUCLEOTIDE SEQUENCE [LARGE SCALE GENOMIC DNA]</scope>
    <source>
        <strain evidence="3">SP5</strain>
    </source>
</reference>
<dbReference type="Pfam" id="PF01106">
    <property type="entry name" value="NifU"/>
    <property type="match status" value="1"/>
</dbReference>
<dbReference type="Proteomes" id="UP000214646">
    <property type="component" value="Unassembled WGS sequence"/>
</dbReference>
<protein>
    <submittedName>
        <fullName evidence="2">NifU-like domain protein</fullName>
    </submittedName>
</protein>